<evidence type="ECO:0000259" key="7">
    <source>
        <dbReference type="SMART" id="SM00905"/>
    </source>
</evidence>
<evidence type="ECO:0000313" key="9">
    <source>
        <dbReference type="Proteomes" id="UP000554286"/>
    </source>
</evidence>
<dbReference type="GO" id="GO:0046654">
    <property type="term" value="P:tetrahydrofolate biosynthetic process"/>
    <property type="evidence" value="ECO:0007669"/>
    <property type="project" value="UniProtKB-UniRule"/>
</dbReference>
<proteinExistence type="inferred from homology"/>
<evidence type="ECO:0000256" key="5">
    <source>
        <dbReference type="ARBA" id="ARBA00023239"/>
    </source>
</evidence>
<dbReference type="RefSeq" id="WP_184043661.1">
    <property type="nucleotide sequence ID" value="NZ_JACIGK010000009.1"/>
</dbReference>
<dbReference type="InterPro" id="IPR006156">
    <property type="entry name" value="Dihydroneopterin_aldolase"/>
</dbReference>
<dbReference type="GO" id="GO:0005737">
    <property type="term" value="C:cytoplasm"/>
    <property type="evidence" value="ECO:0007669"/>
    <property type="project" value="TreeGrafter"/>
</dbReference>
<evidence type="ECO:0000313" key="8">
    <source>
        <dbReference type="EMBL" id="MBB4265866.1"/>
    </source>
</evidence>
<evidence type="ECO:0000256" key="2">
    <source>
        <dbReference type="ARBA" id="ARBA00005013"/>
    </source>
</evidence>
<dbReference type="InterPro" id="IPR043133">
    <property type="entry name" value="GTP-CH-I_C/QueF"/>
</dbReference>
<dbReference type="SUPFAM" id="SSF55620">
    <property type="entry name" value="Tetrahydrobiopterin biosynthesis enzymes-like"/>
    <property type="match status" value="1"/>
</dbReference>
<dbReference type="PANTHER" id="PTHR42844">
    <property type="entry name" value="DIHYDRONEOPTERIN ALDOLASE 1-RELATED"/>
    <property type="match status" value="1"/>
</dbReference>
<dbReference type="EC" id="4.1.2.25" evidence="6"/>
<dbReference type="PANTHER" id="PTHR42844:SF1">
    <property type="entry name" value="DIHYDRONEOPTERIN ALDOLASE 1-RELATED"/>
    <property type="match status" value="1"/>
</dbReference>
<dbReference type="Proteomes" id="UP000554286">
    <property type="component" value="Unassembled WGS sequence"/>
</dbReference>
<feature type="domain" description="Dihydroneopterin aldolase/epimerase" evidence="7">
    <location>
        <begin position="26"/>
        <end position="136"/>
    </location>
</feature>
<evidence type="ECO:0000256" key="4">
    <source>
        <dbReference type="ARBA" id="ARBA00022909"/>
    </source>
</evidence>
<dbReference type="Pfam" id="PF02152">
    <property type="entry name" value="FolB"/>
    <property type="match status" value="1"/>
</dbReference>
<protein>
    <recommendedName>
        <fullName evidence="6">7,8-dihydroneopterin aldolase</fullName>
        <ecNumber evidence="6">4.1.2.25</ecNumber>
    </recommendedName>
</protein>
<name>A0A7W6W9W6_9PROT</name>
<evidence type="ECO:0000256" key="6">
    <source>
        <dbReference type="RuleBase" id="RU362079"/>
    </source>
</evidence>
<keyword evidence="5 6" id="KW-0456">Lyase</keyword>
<comment type="pathway">
    <text evidence="2 6">Cofactor biosynthesis; tetrahydrofolate biosynthesis; 2-amino-4-hydroxy-6-hydroxymethyl-7,8-dihydropteridine diphosphate from 7,8-dihydroneopterin triphosphate: step 3/4.</text>
</comment>
<comment type="similarity">
    <text evidence="3 6">Belongs to the DHNA family.</text>
</comment>
<keyword evidence="9" id="KW-1185">Reference proteome</keyword>
<dbReference type="NCBIfam" id="TIGR00525">
    <property type="entry name" value="folB"/>
    <property type="match status" value="1"/>
</dbReference>
<comment type="catalytic activity">
    <reaction evidence="1 6">
        <text>7,8-dihydroneopterin = 6-hydroxymethyl-7,8-dihydropterin + glycolaldehyde</text>
        <dbReference type="Rhea" id="RHEA:10540"/>
        <dbReference type="ChEBI" id="CHEBI:17001"/>
        <dbReference type="ChEBI" id="CHEBI:17071"/>
        <dbReference type="ChEBI" id="CHEBI:44841"/>
        <dbReference type="EC" id="4.1.2.25"/>
    </reaction>
</comment>
<dbReference type="GO" id="GO:0004150">
    <property type="term" value="F:dihydroneopterin aldolase activity"/>
    <property type="evidence" value="ECO:0007669"/>
    <property type="project" value="UniProtKB-UniRule"/>
</dbReference>
<dbReference type="InterPro" id="IPR006157">
    <property type="entry name" value="FolB_dom"/>
</dbReference>
<evidence type="ECO:0000256" key="3">
    <source>
        <dbReference type="ARBA" id="ARBA00005708"/>
    </source>
</evidence>
<dbReference type="Gene3D" id="3.30.1130.10">
    <property type="match status" value="1"/>
</dbReference>
<comment type="function">
    <text evidence="6">Catalyzes the conversion of 7,8-dihydroneopterin to 6-hydroxymethyl-7,8-dihydropterin.</text>
</comment>
<dbReference type="AlphaFoldDB" id="A0A7W6W9W6"/>
<dbReference type="UniPathway" id="UPA00077">
    <property type="reaction ID" value="UER00154"/>
</dbReference>
<gene>
    <name evidence="8" type="ORF">GGD89_001491</name>
</gene>
<accession>A0A7W6W9W6</accession>
<dbReference type="SMART" id="SM00905">
    <property type="entry name" value="FolB"/>
    <property type="match status" value="1"/>
</dbReference>
<dbReference type="EMBL" id="JACIGK010000009">
    <property type="protein sequence ID" value="MBB4265866.1"/>
    <property type="molecule type" value="Genomic_DNA"/>
</dbReference>
<evidence type="ECO:0000256" key="1">
    <source>
        <dbReference type="ARBA" id="ARBA00001353"/>
    </source>
</evidence>
<dbReference type="NCBIfam" id="TIGR00526">
    <property type="entry name" value="folB_dom"/>
    <property type="match status" value="1"/>
</dbReference>
<reference evidence="8 9" key="1">
    <citation type="submission" date="2020-08" db="EMBL/GenBank/DDBJ databases">
        <title>Genome sequencing of Purple Non-Sulfur Bacteria from various extreme environments.</title>
        <authorList>
            <person name="Mayer M."/>
        </authorList>
    </citation>
    <scope>NUCLEOTIDE SEQUENCE [LARGE SCALE GENOMIC DNA]</scope>
    <source>
        <strain evidence="8 9">JA131</strain>
    </source>
</reference>
<dbReference type="GO" id="GO:0046656">
    <property type="term" value="P:folic acid biosynthetic process"/>
    <property type="evidence" value="ECO:0007669"/>
    <property type="project" value="UniProtKB-UniRule"/>
</dbReference>
<keyword evidence="4 6" id="KW-0289">Folate biosynthesis</keyword>
<organism evidence="8 9">
    <name type="scientific">Roseospira visakhapatnamensis</name>
    <dbReference type="NCBI Taxonomy" id="390880"/>
    <lineage>
        <taxon>Bacteria</taxon>
        <taxon>Pseudomonadati</taxon>
        <taxon>Pseudomonadota</taxon>
        <taxon>Alphaproteobacteria</taxon>
        <taxon>Rhodospirillales</taxon>
        <taxon>Rhodospirillaceae</taxon>
        <taxon>Roseospira</taxon>
    </lineage>
</organism>
<sequence>MSPRSKLYPVAPSGLLADARAGLRHVFVRDLDLSARIGVYDHERQAPQRIRLNLDLAVREGGVPLDDRLENVVCYEVVLDRVRAIVAAGHVNLVETLAERIADACLEDSRVRRALVRVEKLDVFADAGSVGVTIERLNPFG</sequence>
<comment type="caution">
    <text evidence="8">The sequence shown here is derived from an EMBL/GenBank/DDBJ whole genome shotgun (WGS) entry which is preliminary data.</text>
</comment>